<name>A0A936ZHN9_9HYPH</name>
<evidence type="ECO:0000259" key="1">
    <source>
        <dbReference type="Pfam" id="PF01510"/>
    </source>
</evidence>
<dbReference type="InterPro" id="IPR036505">
    <property type="entry name" value="Amidase/PGRP_sf"/>
</dbReference>
<reference evidence="2" key="1">
    <citation type="submission" date="2021-01" db="EMBL/GenBank/DDBJ databases">
        <title>Microvirga sp.</title>
        <authorList>
            <person name="Kim M.K."/>
        </authorList>
    </citation>
    <scope>NUCLEOTIDE SEQUENCE</scope>
    <source>
        <strain evidence="2">5420S-16</strain>
    </source>
</reference>
<accession>A0A936ZHN9</accession>
<comment type="caution">
    <text evidence="2">The sequence shown here is derived from an EMBL/GenBank/DDBJ whole genome shotgun (WGS) entry which is preliminary data.</text>
</comment>
<dbReference type="EMBL" id="JAEQMY010000079">
    <property type="protein sequence ID" value="MBL0407382.1"/>
    <property type="molecule type" value="Genomic_DNA"/>
</dbReference>
<gene>
    <name evidence="2" type="ORF">JKG68_26030</name>
</gene>
<dbReference type="CDD" id="cd00719">
    <property type="entry name" value="GIY-YIG_SF"/>
    <property type="match status" value="1"/>
</dbReference>
<dbReference type="CDD" id="cd06583">
    <property type="entry name" value="PGRP"/>
    <property type="match status" value="1"/>
</dbReference>
<dbReference type="Gene3D" id="3.40.80.10">
    <property type="entry name" value="Peptidoglycan recognition protein-like"/>
    <property type="match status" value="1"/>
</dbReference>
<dbReference type="InterPro" id="IPR002502">
    <property type="entry name" value="Amidase_domain"/>
</dbReference>
<dbReference type="Pfam" id="PF01510">
    <property type="entry name" value="Amidase_2"/>
    <property type="match status" value="1"/>
</dbReference>
<dbReference type="Proteomes" id="UP000605848">
    <property type="component" value="Unassembled WGS sequence"/>
</dbReference>
<evidence type="ECO:0000313" key="3">
    <source>
        <dbReference type="Proteomes" id="UP000605848"/>
    </source>
</evidence>
<sequence>MGTAAKRIGDVVGRVVKGFGGCNIIDLTASSDRSVEKGTRDTKKVFALVLHQMACCHQRRDPLRSYLGIKAHYAILPDGRILQLHGVDKLIWASHGFNNGSVAVEFAGNFPNIHGKWWKGDTYGRNKVTAAQIEAGRCLVRHLVRTIGLRTVLAHRQSSDTRENDPGPDIWYNVGQWAVTTLGLSDGGPGFKVGSGKPILDAWRTWGTSGLVREAEAEVGFQTEFNFEEGEETEDELWRGEPEGNFEGEVPFAEALRDPRAKGPGIYTLFKGGKRLYAGRADNLQRRLATHLWYMKKHDANVGDYAVKLTPLAGADPSKLSRVESATIRHWGTRTQGGPLTNVKTRELEVLPLSTEAWT</sequence>
<protein>
    <submittedName>
        <fullName evidence="2">N-acetylmuramoyl-L-alanine amidase</fullName>
    </submittedName>
</protein>
<dbReference type="GO" id="GO:0009253">
    <property type="term" value="P:peptidoglycan catabolic process"/>
    <property type="evidence" value="ECO:0007669"/>
    <property type="project" value="InterPro"/>
</dbReference>
<organism evidence="2 3">
    <name type="scientific">Microvirga aerilata</name>
    <dbReference type="NCBI Taxonomy" id="670292"/>
    <lineage>
        <taxon>Bacteria</taxon>
        <taxon>Pseudomonadati</taxon>
        <taxon>Pseudomonadota</taxon>
        <taxon>Alphaproteobacteria</taxon>
        <taxon>Hyphomicrobiales</taxon>
        <taxon>Methylobacteriaceae</taxon>
        <taxon>Microvirga</taxon>
    </lineage>
</organism>
<keyword evidence="3" id="KW-1185">Reference proteome</keyword>
<proteinExistence type="predicted"/>
<dbReference type="AlphaFoldDB" id="A0A936ZHN9"/>
<dbReference type="GO" id="GO:0008745">
    <property type="term" value="F:N-acetylmuramoyl-L-alanine amidase activity"/>
    <property type="evidence" value="ECO:0007669"/>
    <property type="project" value="InterPro"/>
</dbReference>
<feature type="domain" description="N-acetylmuramoyl-L-alanine amidase" evidence="1">
    <location>
        <begin position="45"/>
        <end position="168"/>
    </location>
</feature>
<evidence type="ECO:0000313" key="2">
    <source>
        <dbReference type="EMBL" id="MBL0407382.1"/>
    </source>
</evidence>
<dbReference type="SUPFAM" id="SSF55846">
    <property type="entry name" value="N-acetylmuramoyl-L-alanine amidase-like"/>
    <property type="match status" value="1"/>
</dbReference>